<name>A0A1I3AUP0_9RHOB</name>
<dbReference type="STRING" id="34004.SAMN04488021_11724"/>
<dbReference type="EMBL" id="FOPU01000017">
    <property type="protein sequence ID" value="SFH53724.1"/>
    <property type="molecule type" value="Genomic_DNA"/>
</dbReference>
<protein>
    <recommendedName>
        <fullName evidence="3">Phage baseplate protein</fullName>
    </recommendedName>
</protein>
<reference evidence="1 2" key="1">
    <citation type="submission" date="2016-10" db="EMBL/GenBank/DDBJ databases">
        <authorList>
            <person name="de Groot N.N."/>
        </authorList>
    </citation>
    <scope>NUCLEOTIDE SEQUENCE [LARGE SCALE GENOMIC DNA]</scope>
    <source>
        <strain evidence="1 2">DSM 8537</strain>
    </source>
</reference>
<dbReference type="OrthoDB" id="283948at2"/>
<gene>
    <name evidence="1" type="ORF">SAMN04488021_11724</name>
</gene>
<organism evidence="1 2">
    <name type="scientific">Paracoccus aminovorans</name>
    <dbReference type="NCBI Taxonomy" id="34004"/>
    <lineage>
        <taxon>Bacteria</taxon>
        <taxon>Pseudomonadati</taxon>
        <taxon>Pseudomonadota</taxon>
        <taxon>Alphaproteobacteria</taxon>
        <taxon>Rhodobacterales</taxon>
        <taxon>Paracoccaceae</taxon>
        <taxon>Paracoccus</taxon>
    </lineage>
</organism>
<dbReference type="RefSeq" id="WP_074968017.1">
    <property type="nucleotide sequence ID" value="NZ_CBCRYP010000037.1"/>
</dbReference>
<evidence type="ECO:0000313" key="1">
    <source>
        <dbReference type="EMBL" id="SFH53724.1"/>
    </source>
</evidence>
<sequence>MLDGGALLDLYQNGRAADGPARLAVLARAAGADAATLPLAELDRRIWALRADWLGAAAGDAVCTCPACGGMLEFTLPAGFALPPAAAQTVSVAWRGRDHALRQPRLSDIGPAGLDPRRLGEGPWDDPGFAEAAARALQAADPALGLGFAMTCPDCGAALEQLFDPAGYFWAEIEDLARRLLHEVALLARAFGWSEAEILAMPPARRALYLSEVAP</sequence>
<proteinExistence type="predicted"/>
<dbReference type="AlphaFoldDB" id="A0A1I3AUP0"/>
<keyword evidence="2" id="KW-1185">Reference proteome</keyword>
<evidence type="ECO:0000313" key="2">
    <source>
        <dbReference type="Proteomes" id="UP000183635"/>
    </source>
</evidence>
<accession>A0A1I3AUP0</accession>
<evidence type="ECO:0008006" key="3">
    <source>
        <dbReference type="Google" id="ProtNLM"/>
    </source>
</evidence>
<dbReference type="Proteomes" id="UP000183635">
    <property type="component" value="Unassembled WGS sequence"/>
</dbReference>